<reference evidence="1" key="1">
    <citation type="submission" date="2020-03" db="EMBL/GenBank/DDBJ databases">
        <title>The deep terrestrial virosphere.</title>
        <authorList>
            <person name="Holmfeldt K."/>
            <person name="Nilsson E."/>
            <person name="Simone D."/>
            <person name="Lopez-Fernandez M."/>
            <person name="Wu X."/>
            <person name="de Brujin I."/>
            <person name="Lundin D."/>
            <person name="Andersson A."/>
            <person name="Bertilsson S."/>
            <person name="Dopson M."/>
        </authorList>
    </citation>
    <scope>NUCLEOTIDE SEQUENCE</scope>
    <source>
        <strain evidence="1">MM415B01970</strain>
    </source>
</reference>
<dbReference type="EMBL" id="MT141188">
    <property type="protein sequence ID" value="QJA55900.1"/>
    <property type="molecule type" value="Genomic_DNA"/>
</dbReference>
<evidence type="ECO:0000313" key="1">
    <source>
        <dbReference type="EMBL" id="QJA55900.1"/>
    </source>
</evidence>
<protein>
    <submittedName>
        <fullName evidence="1">Uncharacterized protein</fullName>
    </submittedName>
</protein>
<organism evidence="1">
    <name type="scientific">viral metagenome</name>
    <dbReference type="NCBI Taxonomy" id="1070528"/>
    <lineage>
        <taxon>unclassified sequences</taxon>
        <taxon>metagenomes</taxon>
        <taxon>organismal metagenomes</taxon>
    </lineage>
</organism>
<accession>A0A6M3IEJ8</accession>
<proteinExistence type="predicted"/>
<name>A0A6M3IEJ8_9ZZZZ</name>
<gene>
    <name evidence="1" type="ORF">MM415B01970_0014</name>
</gene>
<dbReference type="AlphaFoldDB" id="A0A6M3IEJ8"/>
<sequence length="156" mass="17419">MAADALRLAEETVHLAQKTWGLRDWSIKVRTVPFAQLASERQNRECLACVYYDDNPRVATVSLADNYTRDPGGALYPVQTLAAHEVAHILLGPLENVFATIKGWLSADDRRSYGDAFQEHLETLLDTLATGLTGMRAVQVWSAMDLPDGWEEDEED</sequence>